<evidence type="ECO:0000313" key="1">
    <source>
        <dbReference type="EMBL" id="KAJ6983992.1"/>
    </source>
</evidence>
<accession>A0AAD6Q9K9</accession>
<gene>
    <name evidence="1" type="ORF">NC653_022265</name>
</gene>
<proteinExistence type="predicted"/>
<dbReference type="Proteomes" id="UP001164929">
    <property type="component" value="Chromosome 9"/>
</dbReference>
<reference evidence="1" key="1">
    <citation type="journal article" date="2023" name="Mol. Ecol. Resour.">
        <title>Chromosome-level genome assembly of a triploid poplar Populus alba 'Berolinensis'.</title>
        <authorList>
            <person name="Chen S."/>
            <person name="Yu Y."/>
            <person name="Wang X."/>
            <person name="Wang S."/>
            <person name="Zhang T."/>
            <person name="Zhou Y."/>
            <person name="He R."/>
            <person name="Meng N."/>
            <person name="Wang Y."/>
            <person name="Liu W."/>
            <person name="Liu Z."/>
            <person name="Liu J."/>
            <person name="Guo Q."/>
            <person name="Huang H."/>
            <person name="Sederoff R.R."/>
            <person name="Wang G."/>
            <person name="Qu G."/>
            <person name="Chen S."/>
        </authorList>
    </citation>
    <scope>NUCLEOTIDE SEQUENCE</scope>
    <source>
        <strain evidence="1">SC-2020</strain>
    </source>
</reference>
<dbReference type="AlphaFoldDB" id="A0AAD6Q9K9"/>
<organism evidence="1 2">
    <name type="scientific">Populus alba x Populus x berolinensis</name>
    <dbReference type="NCBI Taxonomy" id="444605"/>
    <lineage>
        <taxon>Eukaryota</taxon>
        <taxon>Viridiplantae</taxon>
        <taxon>Streptophyta</taxon>
        <taxon>Embryophyta</taxon>
        <taxon>Tracheophyta</taxon>
        <taxon>Spermatophyta</taxon>
        <taxon>Magnoliopsida</taxon>
        <taxon>eudicotyledons</taxon>
        <taxon>Gunneridae</taxon>
        <taxon>Pentapetalae</taxon>
        <taxon>rosids</taxon>
        <taxon>fabids</taxon>
        <taxon>Malpighiales</taxon>
        <taxon>Salicaceae</taxon>
        <taxon>Saliceae</taxon>
        <taxon>Populus</taxon>
    </lineage>
</organism>
<comment type="caution">
    <text evidence="1">The sequence shown here is derived from an EMBL/GenBank/DDBJ whole genome shotgun (WGS) entry which is preliminary data.</text>
</comment>
<dbReference type="EMBL" id="JAQIZT010000009">
    <property type="protein sequence ID" value="KAJ6983992.1"/>
    <property type="molecule type" value="Genomic_DNA"/>
</dbReference>
<sequence length="78" mass="8522">MTLLFGNIKTLNLSGALEVLLTSSTDHLVVLVGMSLTVENPTLFSKRIGGLPQYGKDSIWGGLEMRLNHAGRMSLFFL</sequence>
<name>A0AAD6Q9K9_9ROSI</name>
<keyword evidence="2" id="KW-1185">Reference proteome</keyword>
<protein>
    <submittedName>
        <fullName evidence="1">Uncharacterized protein</fullName>
    </submittedName>
</protein>
<evidence type="ECO:0000313" key="2">
    <source>
        <dbReference type="Proteomes" id="UP001164929"/>
    </source>
</evidence>